<dbReference type="SMART" id="SM01118">
    <property type="entry name" value="CYTH"/>
    <property type="match status" value="1"/>
</dbReference>
<evidence type="ECO:0000313" key="2">
    <source>
        <dbReference type="EMBL" id="EKO39354.1"/>
    </source>
</evidence>
<name>K6GE45_9BACT</name>
<accession>K6GE45</accession>
<dbReference type="Pfam" id="PF01928">
    <property type="entry name" value="CYTH"/>
    <property type="match status" value="1"/>
</dbReference>
<organism evidence="2 3">
    <name type="scientific">Solidesulfovibrio magneticus str. Maddingley MBC34</name>
    <dbReference type="NCBI Taxonomy" id="1206767"/>
    <lineage>
        <taxon>Bacteria</taxon>
        <taxon>Pseudomonadati</taxon>
        <taxon>Thermodesulfobacteriota</taxon>
        <taxon>Desulfovibrionia</taxon>
        <taxon>Desulfovibrionales</taxon>
        <taxon>Desulfovibrionaceae</taxon>
        <taxon>Solidesulfovibrio</taxon>
    </lineage>
</organism>
<dbReference type="PATRIC" id="fig|1206767.3.peg.1898"/>
<dbReference type="InterPro" id="IPR023577">
    <property type="entry name" value="CYTH_domain"/>
</dbReference>
<dbReference type="PANTHER" id="PTHR21028">
    <property type="entry name" value="SI:CH211-156B7.4"/>
    <property type="match status" value="1"/>
</dbReference>
<reference evidence="2 3" key="1">
    <citation type="submission" date="2012-07" db="EMBL/GenBank/DDBJ databases">
        <title>Draft genome sequence of Desulfovibrio magneticus str. Maddingley MBC34 obtained from a metagenomic sequence of a methanogenic enrichment isolated from coal-seam formation water in Victoria, Australia.</title>
        <authorList>
            <person name="Greenfield P."/>
            <person name="Hendry P."/>
            <person name="Li D."/>
            <person name="Rosewarne C.P."/>
            <person name="Tran-Dinh N."/>
            <person name="Elbourne L.D.H."/>
            <person name="Paulsen I.T."/>
            <person name="Midgley D.J."/>
        </authorList>
    </citation>
    <scope>NUCLEOTIDE SEQUENCE [LARGE SCALE GENOMIC DNA]</scope>
    <source>
        <strain evidence="3">Maddingley MBC34</strain>
    </source>
</reference>
<dbReference type="EMBL" id="ALAO01000149">
    <property type="protein sequence ID" value="EKO39354.1"/>
    <property type="molecule type" value="Genomic_DNA"/>
</dbReference>
<feature type="domain" description="CYTH" evidence="1">
    <location>
        <begin position="1"/>
        <end position="171"/>
    </location>
</feature>
<dbReference type="PROSITE" id="PS51707">
    <property type="entry name" value="CYTH"/>
    <property type="match status" value="1"/>
</dbReference>
<sequence length="181" mass="19039">MFEAEIKFVAGPGFRLPEGTGAVVLVKDVYYDAPDGRLAASGRELRLRREGGQTVLTAKAPPFDAATASKPEHETAVADAKAAAALLDALGYKPVLAYAKRCRRARLRAGGLDVELTAVTVDFDPRLFVEIEHLAATREQALAALPAIRVLAAGLGLTEECADAYTDLARAADLATPPAAP</sequence>
<evidence type="ECO:0000313" key="3">
    <source>
        <dbReference type="Proteomes" id="UP000006272"/>
    </source>
</evidence>
<dbReference type="InterPro" id="IPR033469">
    <property type="entry name" value="CYTH-like_dom_sf"/>
</dbReference>
<dbReference type="AlphaFoldDB" id="K6GE45"/>
<dbReference type="PANTHER" id="PTHR21028:SF2">
    <property type="entry name" value="CYTH DOMAIN-CONTAINING PROTEIN"/>
    <property type="match status" value="1"/>
</dbReference>
<dbReference type="SUPFAM" id="SSF55154">
    <property type="entry name" value="CYTH-like phosphatases"/>
    <property type="match status" value="1"/>
</dbReference>
<comment type="caution">
    <text evidence="2">The sequence shown here is derived from an EMBL/GenBank/DDBJ whole genome shotgun (WGS) entry which is preliminary data.</text>
</comment>
<dbReference type="InterPro" id="IPR008173">
    <property type="entry name" value="Adenylyl_cyclase_CyaB"/>
</dbReference>
<dbReference type="Gene3D" id="2.40.320.10">
    <property type="entry name" value="Hypothetical Protein Pfu-838710-001"/>
    <property type="match status" value="1"/>
</dbReference>
<dbReference type="Proteomes" id="UP000006272">
    <property type="component" value="Unassembled WGS sequence"/>
</dbReference>
<protein>
    <submittedName>
        <fullName evidence="2">Adenylate cyclase, class 2 (Thermophilic)</fullName>
    </submittedName>
</protein>
<evidence type="ECO:0000259" key="1">
    <source>
        <dbReference type="PROSITE" id="PS51707"/>
    </source>
</evidence>
<proteinExistence type="predicted"/>
<gene>
    <name evidence="2" type="ORF">B193_1948</name>
</gene>